<reference evidence="2 3" key="1">
    <citation type="submission" date="2018-08" db="EMBL/GenBank/DDBJ databases">
        <title>Genomic taxonomy of the Vibrionaceae family.</title>
        <authorList>
            <person name="Gomez-Gil B."/>
            <person name="Tanaka M."/>
            <person name="Sawabe T."/>
            <person name="Enciso-Ibarra K."/>
        </authorList>
    </citation>
    <scope>NUCLEOTIDE SEQUENCE [LARGE SCALE GENOMIC DNA]</scope>
    <source>
        <strain evidence="2 3">CAIM 1831</strain>
    </source>
</reference>
<accession>A0ABM6YWL8</accession>
<evidence type="ECO:0000313" key="3">
    <source>
        <dbReference type="Proteomes" id="UP000262832"/>
    </source>
</evidence>
<feature type="transmembrane region" description="Helical" evidence="1">
    <location>
        <begin position="43"/>
        <end position="65"/>
    </location>
</feature>
<evidence type="ECO:0000256" key="1">
    <source>
        <dbReference type="SAM" id="Phobius"/>
    </source>
</evidence>
<feature type="transmembrane region" description="Helical" evidence="1">
    <location>
        <begin position="12"/>
        <end position="37"/>
    </location>
</feature>
<evidence type="ECO:0000313" key="2">
    <source>
        <dbReference type="EMBL" id="AXY01972.1"/>
    </source>
</evidence>
<sequence>MAYKHYLRELLGLVVIISVVFGVLGILLDIFALTAWYEHQNNIANTFFHESFYFVAFLIPPFFLWRIINRPTLVSATQEYKARALELERAVSAH</sequence>
<keyword evidence="1" id="KW-1133">Transmembrane helix</keyword>
<keyword evidence="1" id="KW-0812">Transmembrane</keyword>
<gene>
    <name evidence="2" type="ORF">D1115_13320</name>
</gene>
<name>A0ABM6YWL8_9VIBR</name>
<protein>
    <submittedName>
        <fullName evidence="2">D-fructose-6-phosphate amidotransferase</fullName>
    </submittedName>
</protein>
<organism evidence="2 3">
    <name type="scientific">Vibrio alfacsensis</name>
    <dbReference type="NCBI Taxonomy" id="1074311"/>
    <lineage>
        <taxon>Bacteria</taxon>
        <taxon>Pseudomonadati</taxon>
        <taxon>Pseudomonadota</taxon>
        <taxon>Gammaproteobacteria</taxon>
        <taxon>Vibrionales</taxon>
        <taxon>Vibrionaceae</taxon>
        <taxon>Vibrio</taxon>
    </lineage>
</organism>
<keyword evidence="1" id="KW-0472">Membrane</keyword>
<dbReference type="EMBL" id="CP032093">
    <property type="protein sequence ID" value="AXY01972.1"/>
    <property type="molecule type" value="Genomic_DNA"/>
</dbReference>
<keyword evidence="3" id="KW-1185">Reference proteome</keyword>
<dbReference type="RefSeq" id="WP_128811714.1">
    <property type="nucleotide sequence ID" value="NZ_CP032093.1"/>
</dbReference>
<proteinExistence type="predicted"/>
<dbReference type="Proteomes" id="UP000262832">
    <property type="component" value="Chromosome I"/>
</dbReference>